<dbReference type="Pfam" id="PF25954">
    <property type="entry name" value="Beta-barrel_RND_2"/>
    <property type="match status" value="1"/>
</dbReference>
<organism evidence="2 3">
    <name type="scientific">Dyadobacter fermentans</name>
    <dbReference type="NCBI Taxonomy" id="94254"/>
    <lineage>
        <taxon>Bacteria</taxon>
        <taxon>Pseudomonadati</taxon>
        <taxon>Bacteroidota</taxon>
        <taxon>Cytophagia</taxon>
        <taxon>Cytophagales</taxon>
        <taxon>Spirosomataceae</taxon>
        <taxon>Dyadobacter</taxon>
    </lineage>
</organism>
<dbReference type="SUPFAM" id="SSF111369">
    <property type="entry name" value="HlyD-like secretion proteins"/>
    <property type="match status" value="1"/>
</dbReference>
<comment type="caution">
    <text evidence="2">The sequence shown here is derived from an EMBL/GenBank/DDBJ whole genome shotgun (WGS) entry which is preliminary data.</text>
</comment>
<dbReference type="InterPro" id="IPR058792">
    <property type="entry name" value="Beta-barrel_RND_2"/>
</dbReference>
<evidence type="ECO:0000259" key="1">
    <source>
        <dbReference type="Pfam" id="PF25954"/>
    </source>
</evidence>
<protein>
    <submittedName>
        <fullName evidence="2">Multidrug efflux pump subunit AcrA (Membrane-fusion protein)</fullName>
    </submittedName>
</protein>
<dbReference type="Proteomes" id="UP001264980">
    <property type="component" value="Unassembled WGS sequence"/>
</dbReference>
<dbReference type="PANTHER" id="PTHR30469:SF33">
    <property type="entry name" value="SLR1207 PROTEIN"/>
    <property type="match status" value="1"/>
</dbReference>
<name>A0ABU1R896_9BACT</name>
<dbReference type="Gene3D" id="1.10.287.470">
    <property type="entry name" value="Helix hairpin bin"/>
    <property type="match status" value="1"/>
</dbReference>
<proteinExistence type="predicted"/>
<gene>
    <name evidence="2" type="ORF">J2W84_006705</name>
</gene>
<feature type="domain" description="CusB-like beta-barrel" evidence="1">
    <location>
        <begin position="230"/>
        <end position="299"/>
    </location>
</feature>
<dbReference type="Gene3D" id="2.40.50.100">
    <property type="match status" value="1"/>
</dbReference>
<dbReference type="Gene3D" id="2.40.30.170">
    <property type="match status" value="1"/>
</dbReference>
<reference evidence="2 3" key="1">
    <citation type="submission" date="2023-07" db="EMBL/GenBank/DDBJ databases">
        <title>Sorghum-associated microbial communities from plants grown in Nebraska, USA.</title>
        <authorList>
            <person name="Schachtman D."/>
        </authorList>
    </citation>
    <scope>NUCLEOTIDE SEQUENCE [LARGE SCALE GENOMIC DNA]</scope>
    <source>
        <strain evidence="2 3">BE57</strain>
    </source>
</reference>
<evidence type="ECO:0000313" key="2">
    <source>
        <dbReference type="EMBL" id="MDR6809629.1"/>
    </source>
</evidence>
<sequence>MITAMLLTCLWACSSQQETSPVRKILQQAVFASGHLEQENEFVIAATAEGTIRELNMREGDKLTAGQILVRIKSDAARTQLQEARIVYNDALKNAAPDAPQLSQLQAQIGVARAQLDQDRLNYERYRSLRSKNSVSQLEFEKAGLQYKTSQSNLVALEKSYSQAQDALRLNADRSLQQVKTQQAILSEYEISTDKPGVVLDVLKKKGELVRKGEVIARIGSGRHIMKLFIAEDDITRLSVGQRAIIQMNNYPDTTFTATITRILPAFDQSAQSYSVEAAFVSPPPLLLSGTQLQANIMQEGTRSVLVIPSAALVRGQFVQMRDGTERAIRTGQKAGSWVEVKAGLTEKDVILLPKDKNKKQGVELPGT</sequence>
<evidence type="ECO:0000313" key="3">
    <source>
        <dbReference type="Proteomes" id="UP001264980"/>
    </source>
</evidence>
<dbReference type="Gene3D" id="2.40.420.20">
    <property type="match status" value="1"/>
</dbReference>
<dbReference type="PANTHER" id="PTHR30469">
    <property type="entry name" value="MULTIDRUG RESISTANCE PROTEIN MDTA"/>
    <property type="match status" value="1"/>
</dbReference>
<dbReference type="EMBL" id="JAVDTI010000011">
    <property type="protein sequence ID" value="MDR6809629.1"/>
    <property type="molecule type" value="Genomic_DNA"/>
</dbReference>
<accession>A0ABU1R896</accession>
<keyword evidence="3" id="KW-1185">Reference proteome</keyword>
<dbReference type="RefSeq" id="WP_309993344.1">
    <property type="nucleotide sequence ID" value="NZ_JAVDTI010000011.1"/>
</dbReference>